<dbReference type="Proteomes" id="UP000231823">
    <property type="component" value="Chromosome"/>
</dbReference>
<keyword evidence="2" id="KW-1185">Reference proteome</keyword>
<dbReference type="AlphaFoldDB" id="A0A2K8SCP0"/>
<proteinExistence type="predicted"/>
<reference evidence="1 2" key="1">
    <citation type="submission" date="2017-12" db="EMBL/GenBank/DDBJ databases">
        <title>Complete genome sequence of Spiroplasma floricola 23-6 (ATCC 29989).</title>
        <authorList>
            <person name="Tsai Y.-M."/>
            <person name="Wu P.-S."/>
            <person name="Lo W.-S."/>
            <person name="Kuo C.-H."/>
        </authorList>
    </citation>
    <scope>NUCLEOTIDE SEQUENCE [LARGE SCALE GENOMIC DNA]</scope>
    <source>
        <strain evidence="1 2">23-6</strain>
    </source>
</reference>
<name>A0A2K8SCP0_9MOLU</name>
<evidence type="ECO:0000313" key="2">
    <source>
        <dbReference type="Proteomes" id="UP000231823"/>
    </source>
</evidence>
<dbReference type="KEGG" id="sfz:SFLOR_v1c01800"/>
<evidence type="ECO:0000313" key="1">
    <source>
        <dbReference type="EMBL" id="AUB31241.1"/>
    </source>
</evidence>
<protein>
    <submittedName>
        <fullName evidence="1">Uncharacterized protein</fullName>
    </submittedName>
</protein>
<accession>A0A2K8SCP0</accession>
<dbReference type="EMBL" id="CP025057">
    <property type="protein sequence ID" value="AUB31241.1"/>
    <property type="molecule type" value="Genomic_DNA"/>
</dbReference>
<sequence>MWSSVSIITLSCIFNMSFFIVNNVSIKNLQAQLYSIVNPQRAYPPLEKEYLNIWKKLANESIEQQNKYNDKLINFYKDSYLSLFYKYNPSPENGEIVSIPDEDIKNIILDVTKSDTLQIFIAYYLKTIFIESRINFLNDPSLPLISTDKNIVIWALQYFSAITYFQWVKIWIYELGSTVERDFNIDFYTFGSYVQYDKNGFVDWTKEPVYRKTLGCDLVNTNINKPIDESKIKAELKKNNENLIIDDISIINKKENYYAKVNQYSSNYYWNTDSEIQLNSTNSKSCTTTNKPEPMAIMDDVLKPFVEEVYNFIYDKKF</sequence>
<organism evidence="1 2">
    <name type="scientific">Spiroplasma floricola 23-6</name>
    <dbReference type="NCBI Taxonomy" id="1336749"/>
    <lineage>
        <taxon>Bacteria</taxon>
        <taxon>Bacillati</taxon>
        <taxon>Mycoplasmatota</taxon>
        <taxon>Mollicutes</taxon>
        <taxon>Entomoplasmatales</taxon>
        <taxon>Spiroplasmataceae</taxon>
        <taxon>Spiroplasma</taxon>
    </lineage>
</organism>
<gene>
    <name evidence="1" type="ORF">SFLOR_v1c01800</name>
</gene>